<dbReference type="SUPFAM" id="SSF53383">
    <property type="entry name" value="PLP-dependent transferases"/>
    <property type="match status" value="1"/>
</dbReference>
<evidence type="ECO:0000256" key="1">
    <source>
        <dbReference type="ARBA" id="ARBA00005384"/>
    </source>
</evidence>
<dbReference type="InterPro" id="IPR036388">
    <property type="entry name" value="WH-like_DNA-bd_sf"/>
</dbReference>
<reference evidence="7 8" key="1">
    <citation type="submission" date="2023-10" db="EMBL/GenBank/DDBJ databases">
        <title>Bacteria for the degradation of biodegradable plastic PBAT(Polybutylene adipate terephthalate).</title>
        <authorList>
            <person name="Weon H.-Y."/>
            <person name="Yeon J."/>
        </authorList>
    </citation>
    <scope>NUCLEOTIDE SEQUENCE [LARGE SCALE GENOMIC DNA]</scope>
    <source>
        <strain evidence="7 8">SBD 7-3</strain>
    </source>
</reference>
<dbReference type="InterPro" id="IPR036390">
    <property type="entry name" value="WH_DNA-bd_sf"/>
</dbReference>
<dbReference type="Proteomes" id="UP001303946">
    <property type="component" value="Chromosome"/>
</dbReference>
<dbReference type="InterPro" id="IPR004839">
    <property type="entry name" value="Aminotransferase_I/II_large"/>
</dbReference>
<dbReference type="CDD" id="cd00609">
    <property type="entry name" value="AAT_like"/>
    <property type="match status" value="1"/>
</dbReference>
<sequence length="484" mass="53743">MNAPADSGLPLYTRVAGELAQAIQAGSLRPGDRLPSVRMLCQQHGVSASTVTQAYRWLENQRLVEARPKSGYFVAARHAPLPEPELDTRMSRAGFVTPDDLTRQFLFGNDDPDAAPSFCPLPAREILPEAKLRQLTAKLNRLHPEYASRYSITGSLNLRQEIARRSVSAGVRLRPEEIILTNGGSEAVFLALRSAAQAGDTVALESPTYWMLLEIIRTLGMKSIEIPTHPREGISVEALDLATQRPGAVQACVVVPNFHNPLGSLMPLANKRRLVALARERGFTLIETDIYGETYFGDERPPVLKAFDTHDDVILCSAFTKTVAPGYRVGWIAPGRHFKTAQSHKFHTSITGAMLPQEVIAEFIRDGGYDHHMRKLRASLKQQCAQMVDAVTRLFPDGCRLSVPQGGLMLWIEMPRSVDSRKVFERARHEHIGCAPGATFSNSTRFNHFLRLHYGEPWSARHEAHIRRLGQIVAEEAERGRAAA</sequence>
<dbReference type="InterPro" id="IPR015421">
    <property type="entry name" value="PyrdxlP-dep_Trfase_major"/>
</dbReference>
<proteinExistence type="inferred from homology"/>
<dbReference type="SMART" id="SM00345">
    <property type="entry name" value="HTH_GNTR"/>
    <property type="match status" value="1"/>
</dbReference>
<dbReference type="Gene3D" id="3.90.1150.10">
    <property type="entry name" value="Aspartate Aminotransferase, domain 1"/>
    <property type="match status" value="1"/>
</dbReference>
<keyword evidence="3" id="KW-0805">Transcription regulation</keyword>
<dbReference type="Pfam" id="PF00155">
    <property type="entry name" value="Aminotran_1_2"/>
    <property type="match status" value="1"/>
</dbReference>
<dbReference type="CDD" id="cd07377">
    <property type="entry name" value="WHTH_GntR"/>
    <property type="match status" value="1"/>
</dbReference>
<dbReference type="RefSeq" id="WP_316700885.1">
    <property type="nucleotide sequence ID" value="NZ_CP136336.1"/>
</dbReference>
<keyword evidence="2" id="KW-0663">Pyridoxal phosphate</keyword>
<dbReference type="PANTHER" id="PTHR46577:SF2">
    <property type="entry name" value="TRANSCRIPTIONAL REGULATORY PROTEIN"/>
    <property type="match status" value="1"/>
</dbReference>
<dbReference type="GO" id="GO:0008483">
    <property type="term" value="F:transaminase activity"/>
    <property type="evidence" value="ECO:0007669"/>
    <property type="project" value="UniProtKB-KW"/>
</dbReference>
<dbReference type="PROSITE" id="PS50949">
    <property type="entry name" value="HTH_GNTR"/>
    <property type="match status" value="1"/>
</dbReference>
<keyword evidence="8" id="KW-1185">Reference proteome</keyword>
<gene>
    <name evidence="7" type="ORF">RXV79_25220</name>
</gene>
<evidence type="ECO:0000256" key="2">
    <source>
        <dbReference type="ARBA" id="ARBA00022898"/>
    </source>
</evidence>
<dbReference type="Gene3D" id="3.40.640.10">
    <property type="entry name" value="Type I PLP-dependent aspartate aminotransferase-like (Major domain)"/>
    <property type="match status" value="1"/>
</dbReference>
<dbReference type="PANTHER" id="PTHR46577">
    <property type="entry name" value="HTH-TYPE TRANSCRIPTIONAL REGULATORY PROTEIN GABR"/>
    <property type="match status" value="1"/>
</dbReference>
<protein>
    <submittedName>
        <fullName evidence="7">PLP-dependent aminotransferase family protein</fullName>
    </submittedName>
</protein>
<evidence type="ECO:0000256" key="5">
    <source>
        <dbReference type="ARBA" id="ARBA00023163"/>
    </source>
</evidence>
<feature type="domain" description="HTH gntR-type" evidence="6">
    <location>
        <begin position="9"/>
        <end position="77"/>
    </location>
</feature>
<keyword evidence="4" id="KW-0238">DNA-binding</keyword>
<name>A0ABZ0CYS1_9BURK</name>
<dbReference type="Pfam" id="PF00392">
    <property type="entry name" value="GntR"/>
    <property type="match status" value="1"/>
</dbReference>
<comment type="similarity">
    <text evidence="1">In the C-terminal section; belongs to the class-I pyridoxal-phosphate-dependent aminotransferase family.</text>
</comment>
<evidence type="ECO:0000256" key="4">
    <source>
        <dbReference type="ARBA" id="ARBA00023125"/>
    </source>
</evidence>
<evidence type="ECO:0000313" key="7">
    <source>
        <dbReference type="EMBL" id="WOB08190.1"/>
    </source>
</evidence>
<dbReference type="SUPFAM" id="SSF46785">
    <property type="entry name" value="Winged helix' DNA-binding domain"/>
    <property type="match status" value="1"/>
</dbReference>
<dbReference type="InterPro" id="IPR051446">
    <property type="entry name" value="HTH_trans_reg/aminotransferase"/>
</dbReference>
<accession>A0ABZ0CYS1</accession>
<dbReference type="Gene3D" id="1.10.10.10">
    <property type="entry name" value="Winged helix-like DNA-binding domain superfamily/Winged helix DNA-binding domain"/>
    <property type="match status" value="1"/>
</dbReference>
<dbReference type="InterPro" id="IPR015422">
    <property type="entry name" value="PyrdxlP-dep_Trfase_small"/>
</dbReference>
<dbReference type="EMBL" id="CP136336">
    <property type="protein sequence ID" value="WOB08190.1"/>
    <property type="molecule type" value="Genomic_DNA"/>
</dbReference>
<keyword evidence="7" id="KW-0808">Transferase</keyword>
<evidence type="ECO:0000313" key="8">
    <source>
        <dbReference type="Proteomes" id="UP001303946"/>
    </source>
</evidence>
<keyword evidence="7" id="KW-0032">Aminotransferase</keyword>
<evidence type="ECO:0000256" key="3">
    <source>
        <dbReference type="ARBA" id="ARBA00023015"/>
    </source>
</evidence>
<dbReference type="InterPro" id="IPR000524">
    <property type="entry name" value="Tscrpt_reg_HTH_GntR"/>
</dbReference>
<keyword evidence="5" id="KW-0804">Transcription</keyword>
<evidence type="ECO:0000259" key="6">
    <source>
        <dbReference type="PROSITE" id="PS50949"/>
    </source>
</evidence>
<organism evidence="7 8">
    <name type="scientific">Piscinibacter gummiphilus</name>
    <dbReference type="NCBI Taxonomy" id="946333"/>
    <lineage>
        <taxon>Bacteria</taxon>
        <taxon>Pseudomonadati</taxon>
        <taxon>Pseudomonadota</taxon>
        <taxon>Betaproteobacteria</taxon>
        <taxon>Burkholderiales</taxon>
        <taxon>Sphaerotilaceae</taxon>
        <taxon>Piscinibacter</taxon>
    </lineage>
</organism>
<dbReference type="InterPro" id="IPR015424">
    <property type="entry name" value="PyrdxlP-dep_Trfase"/>
</dbReference>